<dbReference type="Pfam" id="PF08445">
    <property type="entry name" value="FR47"/>
    <property type="match status" value="1"/>
</dbReference>
<dbReference type="EMBL" id="JAGTXB010000019">
    <property type="protein sequence ID" value="MBS0031061.1"/>
    <property type="molecule type" value="Genomic_DNA"/>
</dbReference>
<dbReference type="SUPFAM" id="SSF55729">
    <property type="entry name" value="Acyl-CoA N-acyltransferases (Nat)"/>
    <property type="match status" value="1"/>
</dbReference>
<gene>
    <name evidence="2" type="ORF">KE626_27285</name>
</gene>
<dbReference type="Proteomes" id="UP000676386">
    <property type="component" value="Unassembled WGS sequence"/>
</dbReference>
<proteinExistence type="predicted"/>
<evidence type="ECO:0000313" key="3">
    <source>
        <dbReference type="Proteomes" id="UP000676386"/>
    </source>
</evidence>
<organism evidence="2 3">
    <name type="scientific">Chitinophaga hostae</name>
    <dbReference type="NCBI Taxonomy" id="2831022"/>
    <lineage>
        <taxon>Bacteria</taxon>
        <taxon>Pseudomonadati</taxon>
        <taxon>Bacteroidota</taxon>
        <taxon>Chitinophagia</taxon>
        <taxon>Chitinophagales</taxon>
        <taxon>Chitinophagaceae</taxon>
        <taxon>Chitinophaga</taxon>
    </lineage>
</organism>
<name>A0ABS5J771_9BACT</name>
<dbReference type="InterPro" id="IPR013653">
    <property type="entry name" value="GCN5-like_dom"/>
</dbReference>
<sequence length="218" mass="24195">MSDQQHQADPQLVAQWVQGWSLAREVALPVWENGVYRVEVGWPDVIRRFVFPSLTPAVGQLAETISDPYIILKIFAAPEEVRKCLPSNWMVHPAAFMMTCLQPMKTVNMQLDKEYTLDISDNMAVPIARVLTSQGEVAAIGRIAFTEDAGIYDRIETHPLHRRRGLGTVVMKALESVGAARGITKGLLVATAPGRALYETLGWEVHSLYTTAEIPAQQ</sequence>
<comment type="caution">
    <text evidence="2">The sequence shown here is derived from an EMBL/GenBank/DDBJ whole genome shotgun (WGS) entry which is preliminary data.</text>
</comment>
<dbReference type="Gene3D" id="3.40.630.30">
    <property type="match status" value="1"/>
</dbReference>
<dbReference type="InterPro" id="IPR016181">
    <property type="entry name" value="Acyl_CoA_acyltransferase"/>
</dbReference>
<protein>
    <submittedName>
        <fullName evidence="2">GNAT family N-acetyltransferase</fullName>
    </submittedName>
</protein>
<accession>A0ABS5J771</accession>
<dbReference type="RefSeq" id="WP_211976198.1">
    <property type="nucleotide sequence ID" value="NZ_CBFHAM010000010.1"/>
</dbReference>
<feature type="domain" description="N-acetyltransferase" evidence="1">
    <location>
        <begin position="79"/>
        <end position="218"/>
    </location>
</feature>
<keyword evidence="3" id="KW-1185">Reference proteome</keyword>
<evidence type="ECO:0000313" key="2">
    <source>
        <dbReference type="EMBL" id="MBS0031061.1"/>
    </source>
</evidence>
<dbReference type="PROSITE" id="PS51186">
    <property type="entry name" value="GNAT"/>
    <property type="match status" value="1"/>
</dbReference>
<dbReference type="CDD" id="cd04301">
    <property type="entry name" value="NAT_SF"/>
    <property type="match status" value="1"/>
</dbReference>
<dbReference type="InterPro" id="IPR000182">
    <property type="entry name" value="GNAT_dom"/>
</dbReference>
<reference evidence="2 3" key="1">
    <citation type="submission" date="2021-04" db="EMBL/GenBank/DDBJ databases">
        <title>Chitinophaga sp. nov., isolated from the rhizosphere soil.</title>
        <authorList>
            <person name="He S."/>
        </authorList>
    </citation>
    <scope>NUCLEOTIDE SEQUENCE [LARGE SCALE GENOMIC DNA]</scope>
    <source>
        <strain evidence="2 3">2R12</strain>
    </source>
</reference>
<evidence type="ECO:0000259" key="1">
    <source>
        <dbReference type="PROSITE" id="PS51186"/>
    </source>
</evidence>